<dbReference type="RefSeq" id="WP_121031246.1">
    <property type="nucleotide sequence ID" value="NZ_PNJG02000002.1"/>
</dbReference>
<feature type="transmembrane region" description="Helical" evidence="2">
    <location>
        <begin position="53"/>
        <end position="75"/>
    </location>
</feature>
<protein>
    <submittedName>
        <fullName evidence="3">Uncharacterized protein</fullName>
    </submittedName>
</protein>
<proteinExistence type="predicted"/>
<evidence type="ECO:0000313" key="3">
    <source>
        <dbReference type="EMBL" id="RKQ35297.1"/>
    </source>
</evidence>
<evidence type="ECO:0000313" key="4">
    <source>
        <dbReference type="Proteomes" id="UP000249516"/>
    </source>
</evidence>
<name>A0A495A9T0_9MICC</name>
<keyword evidence="2" id="KW-0472">Membrane</keyword>
<comment type="caution">
    <text evidence="3">The sequence shown here is derived from an EMBL/GenBank/DDBJ whole genome shotgun (WGS) entry which is preliminary data.</text>
</comment>
<evidence type="ECO:0000256" key="1">
    <source>
        <dbReference type="SAM" id="MobiDB-lite"/>
    </source>
</evidence>
<dbReference type="EMBL" id="PNJG02000002">
    <property type="protein sequence ID" value="RKQ35297.1"/>
    <property type="molecule type" value="Genomic_DNA"/>
</dbReference>
<feature type="compositionally biased region" description="Polar residues" evidence="1">
    <location>
        <begin position="10"/>
        <end position="20"/>
    </location>
</feature>
<dbReference type="Proteomes" id="UP000249516">
    <property type="component" value="Unassembled WGS sequence"/>
</dbReference>
<gene>
    <name evidence="3" type="ORF">C1C97_008690</name>
</gene>
<feature type="region of interest" description="Disordered" evidence="1">
    <location>
        <begin position="1"/>
        <end position="38"/>
    </location>
</feature>
<accession>A0A495A9T0</accession>
<reference evidence="3 4" key="1">
    <citation type="submission" date="2018-10" db="EMBL/GenBank/DDBJ databases">
        <title>Kocuria tytouropygialis sp. nov., isolated from the uropygial gland of an American barn owl (Tyto furcata).</title>
        <authorList>
            <person name="Braun M.S."/>
            <person name="Wang E."/>
            <person name="Zimmermann S."/>
            <person name="Wagner H."/>
            <person name="Wink M."/>
        </authorList>
    </citation>
    <scope>NUCLEOTIDE SEQUENCE [LARGE SCALE GENOMIC DNA]</scope>
    <source>
        <strain evidence="3 4">442</strain>
    </source>
</reference>
<organism evidence="3 4">
    <name type="scientific">Kocuria tytonis</name>
    <dbReference type="NCBI Taxonomy" id="2054280"/>
    <lineage>
        <taxon>Bacteria</taxon>
        <taxon>Bacillati</taxon>
        <taxon>Actinomycetota</taxon>
        <taxon>Actinomycetes</taxon>
        <taxon>Micrococcales</taxon>
        <taxon>Micrococcaceae</taxon>
        <taxon>Kocuria</taxon>
    </lineage>
</organism>
<evidence type="ECO:0000256" key="2">
    <source>
        <dbReference type="SAM" id="Phobius"/>
    </source>
</evidence>
<keyword evidence="2" id="KW-1133">Transmembrane helix</keyword>
<keyword evidence="2" id="KW-0812">Transmembrane</keyword>
<keyword evidence="4" id="KW-1185">Reference proteome</keyword>
<sequence length="119" mass="13198">MFTPDFSEPDTATTTALRSETWNRHRNTPPAGDRDAEVQKADSWYPHTVERAIVLWGAYVLLSVGVVALAALFVMGRGLDWDDFFIPAGVVTSSLVCQYLCRGVRVQVLENQQRIPSGS</sequence>
<dbReference type="AlphaFoldDB" id="A0A495A9T0"/>